<comment type="similarity">
    <text evidence="2">Belongs to the YkuD family.</text>
</comment>
<feature type="chain" id="PRO_5010551049" evidence="10">
    <location>
        <begin position="25"/>
        <end position="227"/>
    </location>
</feature>
<evidence type="ECO:0000256" key="4">
    <source>
        <dbReference type="ARBA" id="ARBA00022679"/>
    </source>
</evidence>
<dbReference type="AlphaFoldDB" id="A0A1T4PZM6"/>
<dbReference type="CDD" id="cd16913">
    <property type="entry name" value="YkuD_like"/>
    <property type="match status" value="1"/>
</dbReference>
<evidence type="ECO:0000256" key="1">
    <source>
        <dbReference type="ARBA" id="ARBA00004752"/>
    </source>
</evidence>
<dbReference type="PROSITE" id="PS52029">
    <property type="entry name" value="LD_TPASE"/>
    <property type="match status" value="1"/>
</dbReference>
<evidence type="ECO:0000256" key="8">
    <source>
        <dbReference type="ARBA" id="ARBA00023316"/>
    </source>
</evidence>
<feature type="active site" description="Nucleophile" evidence="9">
    <location>
        <position position="176"/>
    </location>
</feature>
<dbReference type="RefSeq" id="WP_078707790.1">
    <property type="nucleotide sequence ID" value="NZ_FUXL01000004.1"/>
</dbReference>
<dbReference type="GO" id="GO:0071555">
    <property type="term" value="P:cell wall organization"/>
    <property type="evidence" value="ECO:0007669"/>
    <property type="project" value="UniProtKB-UniRule"/>
</dbReference>
<evidence type="ECO:0000313" key="13">
    <source>
        <dbReference type="Proteomes" id="UP000190135"/>
    </source>
</evidence>
<keyword evidence="7 9" id="KW-0573">Peptidoglycan synthesis</keyword>
<dbReference type="GO" id="GO:0008360">
    <property type="term" value="P:regulation of cell shape"/>
    <property type="evidence" value="ECO:0007669"/>
    <property type="project" value="UniProtKB-UniRule"/>
</dbReference>
<keyword evidence="6 9" id="KW-0133">Cell shape</keyword>
<dbReference type="GO" id="GO:0016757">
    <property type="term" value="F:glycosyltransferase activity"/>
    <property type="evidence" value="ECO:0007669"/>
    <property type="project" value="UniProtKB-KW"/>
</dbReference>
<dbReference type="GO" id="GO:0071972">
    <property type="term" value="F:peptidoglycan L,D-transpeptidase activity"/>
    <property type="evidence" value="ECO:0007669"/>
    <property type="project" value="TreeGrafter"/>
</dbReference>
<dbReference type="UniPathway" id="UPA00219"/>
<proteinExistence type="inferred from homology"/>
<sequence>MTKMPWALAALLTLGLALPAPAFASSSDGARVVPVASRQLHTRKPAEQFQRRRVEIKTGETPGTIIVDTQRHFLYYVEGKGLATRYGVGVGREGFGWSGNMKIGRKEEWPGWTPPATMVRRERAKGHILPAYMPGGQDNPLGARAMYLYRNGHDSMFRIHGTNQPWSIGQSMSSGCIRMMNEDVKHLYSRADKGTKVVVIGPDGRGRDRIYQETRGHVGLLKLIFGS</sequence>
<gene>
    <name evidence="12" type="ORF">SAMN05428963_104269</name>
</gene>
<dbReference type="OrthoDB" id="8402157at2"/>
<evidence type="ECO:0000256" key="10">
    <source>
        <dbReference type="SAM" id="SignalP"/>
    </source>
</evidence>
<evidence type="ECO:0000256" key="3">
    <source>
        <dbReference type="ARBA" id="ARBA00022676"/>
    </source>
</evidence>
<organism evidence="12 13">
    <name type="scientific">Consotaella salsifontis</name>
    <dbReference type="NCBI Taxonomy" id="1365950"/>
    <lineage>
        <taxon>Bacteria</taxon>
        <taxon>Pseudomonadati</taxon>
        <taxon>Pseudomonadota</taxon>
        <taxon>Alphaproteobacteria</taxon>
        <taxon>Hyphomicrobiales</taxon>
        <taxon>Aurantimonadaceae</taxon>
        <taxon>Consotaella</taxon>
    </lineage>
</organism>
<dbReference type="GO" id="GO:0005576">
    <property type="term" value="C:extracellular region"/>
    <property type="evidence" value="ECO:0007669"/>
    <property type="project" value="TreeGrafter"/>
</dbReference>
<dbReference type="Pfam" id="PF03734">
    <property type="entry name" value="YkuD"/>
    <property type="match status" value="1"/>
</dbReference>
<dbReference type="GO" id="GO:0018104">
    <property type="term" value="P:peptidoglycan-protein cross-linking"/>
    <property type="evidence" value="ECO:0007669"/>
    <property type="project" value="TreeGrafter"/>
</dbReference>
<evidence type="ECO:0000256" key="9">
    <source>
        <dbReference type="PROSITE-ProRule" id="PRU01373"/>
    </source>
</evidence>
<feature type="signal peptide" evidence="10">
    <location>
        <begin position="1"/>
        <end position="24"/>
    </location>
</feature>
<keyword evidence="8 9" id="KW-0961">Cell wall biogenesis/degradation</keyword>
<evidence type="ECO:0000256" key="7">
    <source>
        <dbReference type="ARBA" id="ARBA00022984"/>
    </source>
</evidence>
<evidence type="ECO:0000256" key="2">
    <source>
        <dbReference type="ARBA" id="ARBA00005992"/>
    </source>
</evidence>
<dbReference type="PANTHER" id="PTHR30582">
    <property type="entry name" value="L,D-TRANSPEPTIDASE"/>
    <property type="match status" value="1"/>
</dbReference>
<reference evidence="12 13" key="1">
    <citation type="submission" date="2017-02" db="EMBL/GenBank/DDBJ databases">
        <authorList>
            <person name="Peterson S.W."/>
        </authorList>
    </citation>
    <scope>NUCLEOTIDE SEQUENCE [LARGE SCALE GENOMIC DNA]</scope>
    <source>
        <strain evidence="12 13">USBA 369</strain>
    </source>
</reference>
<dbReference type="SUPFAM" id="SSF141523">
    <property type="entry name" value="L,D-transpeptidase catalytic domain-like"/>
    <property type="match status" value="1"/>
</dbReference>
<dbReference type="STRING" id="1365950.SAMN05428963_104269"/>
<feature type="active site" description="Proton donor/acceptor" evidence="9">
    <location>
        <position position="160"/>
    </location>
</feature>
<keyword evidence="13" id="KW-1185">Reference proteome</keyword>
<dbReference type="InterPro" id="IPR005490">
    <property type="entry name" value="LD_TPept_cat_dom"/>
</dbReference>
<evidence type="ECO:0000259" key="11">
    <source>
        <dbReference type="PROSITE" id="PS52029"/>
    </source>
</evidence>
<dbReference type="FunFam" id="2.40.440.10:FF:000002">
    <property type="entry name" value="L,D-transpeptidase ErfK/SrfK"/>
    <property type="match status" value="1"/>
</dbReference>
<keyword evidence="4" id="KW-0808">Transferase</keyword>
<name>A0A1T4PZM6_9HYPH</name>
<comment type="pathway">
    <text evidence="1 9">Cell wall biogenesis; peptidoglycan biosynthesis.</text>
</comment>
<keyword evidence="5" id="KW-0378">Hydrolase</keyword>
<accession>A0A1T4PZM6</accession>
<dbReference type="PANTHER" id="PTHR30582:SF24">
    <property type="entry name" value="L,D-TRANSPEPTIDASE ERFK_SRFK-RELATED"/>
    <property type="match status" value="1"/>
</dbReference>
<keyword evidence="12" id="KW-0449">Lipoprotein</keyword>
<dbReference type="Proteomes" id="UP000190135">
    <property type="component" value="Unassembled WGS sequence"/>
</dbReference>
<evidence type="ECO:0000256" key="6">
    <source>
        <dbReference type="ARBA" id="ARBA00022960"/>
    </source>
</evidence>
<keyword evidence="10" id="KW-0732">Signal</keyword>
<evidence type="ECO:0000256" key="5">
    <source>
        <dbReference type="ARBA" id="ARBA00022801"/>
    </source>
</evidence>
<evidence type="ECO:0000313" key="12">
    <source>
        <dbReference type="EMBL" id="SJZ96955.1"/>
    </source>
</evidence>
<dbReference type="InterPro" id="IPR050979">
    <property type="entry name" value="LD-transpeptidase"/>
</dbReference>
<protein>
    <submittedName>
        <fullName evidence="12">Lipoprotein-anchoring transpeptidase ErfK/SrfK</fullName>
    </submittedName>
</protein>
<feature type="domain" description="L,D-TPase catalytic" evidence="11">
    <location>
        <begin position="63"/>
        <end position="200"/>
    </location>
</feature>
<dbReference type="InterPro" id="IPR038063">
    <property type="entry name" value="Transpep_catalytic_dom"/>
</dbReference>
<dbReference type="EMBL" id="FUXL01000004">
    <property type="protein sequence ID" value="SJZ96955.1"/>
    <property type="molecule type" value="Genomic_DNA"/>
</dbReference>
<keyword evidence="3" id="KW-0328">Glycosyltransferase</keyword>
<dbReference type="Gene3D" id="2.40.440.10">
    <property type="entry name" value="L,D-transpeptidase catalytic domain-like"/>
    <property type="match status" value="1"/>
</dbReference>